<reference evidence="7 8" key="1">
    <citation type="submission" date="2020-12" db="EMBL/GenBank/DDBJ databases">
        <title>Genomic analysis of Staphylococcus felis from a cat with skin infection.</title>
        <authorList>
            <person name="Aslantas O."/>
            <person name="Keskin O."/>
            <person name="Buyukaltay K."/>
            <person name="Gullu Yucetepe A."/>
        </authorList>
    </citation>
    <scope>NUCLEOTIDE SEQUENCE [LARGE SCALE GENOMIC DNA]</scope>
    <source>
        <strain evidence="7 8">HARRANVET</strain>
    </source>
</reference>
<sequence length="76" mass="8570">YRPYFEASGGGVTMSGGDPFLQMPFVTALFKKLKSHGIHTCIDTSLCCANDTDAFRRHFDELLPYTDLMKVDIKHI</sequence>
<organism evidence="7 8">
    <name type="scientific">Staphylococcus felis</name>
    <dbReference type="NCBI Taxonomy" id="46127"/>
    <lineage>
        <taxon>Bacteria</taxon>
        <taxon>Bacillati</taxon>
        <taxon>Bacillota</taxon>
        <taxon>Bacilli</taxon>
        <taxon>Bacillales</taxon>
        <taxon>Staphylococcaceae</taxon>
        <taxon>Staphylococcus</taxon>
    </lineage>
</organism>
<keyword evidence="5" id="KW-0408">Iron</keyword>
<proteinExistence type="predicted"/>
<evidence type="ECO:0000256" key="5">
    <source>
        <dbReference type="ARBA" id="ARBA00023004"/>
    </source>
</evidence>
<comment type="cofactor">
    <cofactor evidence="1">
        <name>[4Fe-4S] cluster</name>
        <dbReference type="ChEBI" id="CHEBI:49883"/>
    </cofactor>
</comment>
<protein>
    <submittedName>
        <fullName evidence="7">Radical SAM protein</fullName>
    </submittedName>
</protein>
<keyword evidence="3" id="KW-0949">S-adenosyl-L-methionine</keyword>
<keyword evidence="2" id="KW-0004">4Fe-4S</keyword>
<dbReference type="InterPro" id="IPR034457">
    <property type="entry name" value="Organic_radical-activating"/>
</dbReference>
<evidence type="ECO:0000256" key="1">
    <source>
        <dbReference type="ARBA" id="ARBA00001966"/>
    </source>
</evidence>
<gene>
    <name evidence="7" type="ORF">I9026_13235</name>
</gene>
<keyword evidence="8" id="KW-1185">Reference proteome</keyword>
<accession>A0ABS0QTZ5</accession>
<dbReference type="PANTHER" id="PTHR30352:SF5">
    <property type="entry name" value="PYRUVATE FORMATE-LYASE 1-ACTIVATING ENZYME"/>
    <property type="match status" value="1"/>
</dbReference>
<comment type="caution">
    <text evidence="7">The sequence shown here is derived from an EMBL/GenBank/DDBJ whole genome shotgun (WGS) entry which is preliminary data.</text>
</comment>
<dbReference type="Proteomes" id="UP000597038">
    <property type="component" value="Unassembled WGS sequence"/>
</dbReference>
<evidence type="ECO:0000256" key="4">
    <source>
        <dbReference type="ARBA" id="ARBA00022723"/>
    </source>
</evidence>
<evidence type="ECO:0000256" key="2">
    <source>
        <dbReference type="ARBA" id="ARBA00022485"/>
    </source>
</evidence>
<keyword evidence="4" id="KW-0479">Metal-binding</keyword>
<evidence type="ECO:0000313" key="8">
    <source>
        <dbReference type="Proteomes" id="UP000597038"/>
    </source>
</evidence>
<evidence type="ECO:0000313" key="7">
    <source>
        <dbReference type="EMBL" id="MBH9582267.1"/>
    </source>
</evidence>
<evidence type="ECO:0000256" key="6">
    <source>
        <dbReference type="ARBA" id="ARBA00023014"/>
    </source>
</evidence>
<feature type="non-terminal residue" evidence="7">
    <location>
        <position position="1"/>
    </location>
</feature>
<keyword evidence="6" id="KW-0411">Iron-sulfur</keyword>
<dbReference type="Gene3D" id="3.80.30.10">
    <property type="entry name" value="pyruvate-formate lyase- activating enzyme"/>
    <property type="match status" value="1"/>
</dbReference>
<dbReference type="EMBL" id="JAEDAQ010000317">
    <property type="protein sequence ID" value="MBH9582267.1"/>
    <property type="molecule type" value="Genomic_DNA"/>
</dbReference>
<name>A0ABS0QTZ5_9STAP</name>
<feature type="non-terminal residue" evidence="7">
    <location>
        <position position="76"/>
    </location>
</feature>
<dbReference type="PANTHER" id="PTHR30352">
    <property type="entry name" value="PYRUVATE FORMATE-LYASE-ACTIVATING ENZYME"/>
    <property type="match status" value="1"/>
</dbReference>
<evidence type="ECO:0000256" key="3">
    <source>
        <dbReference type="ARBA" id="ARBA00022691"/>
    </source>
</evidence>